<gene>
    <name evidence="2" type="primary">pkn1_8</name>
    <name evidence="2" type="ORF">GALL_194310</name>
</gene>
<name>A0A1J5RRJ4_9ZZZZ</name>
<dbReference type="AlphaFoldDB" id="A0A1J5RRJ4"/>
<feature type="domain" description="Sulfatase-modifying factor enzyme-like" evidence="1">
    <location>
        <begin position="47"/>
        <end position="257"/>
    </location>
</feature>
<dbReference type="InterPro" id="IPR042095">
    <property type="entry name" value="SUMF_sf"/>
</dbReference>
<dbReference type="EC" id="2.7.11.1" evidence="2"/>
<dbReference type="InterPro" id="IPR005532">
    <property type="entry name" value="SUMF_dom"/>
</dbReference>
<dbReference type="InterPro" id="IPR051043">
    <property type="entry name" value="Sulfatase_Mod_Factor_Kinase"/>
</dbReference>
<dbReference type="Gene3D" id="3.90.1580.10">
    <property type="entry name" value="paralog of FGE (formylglycine-generating enzyme)"/>
    <property type="match status" value="1"/>
</dbReference>
<dbReference type="PANTHER" id="PTHR23150">
    <property type="entry name" value="SULFATASE MODIFYING FACTOR 1, 2"/>
    <property type="match status" value="1"/>
</dbReference>
<dbReference type="GO" id="GO:0120147">
    <property type="term" value="F:formylglycine-generating oxidase activity"/>
    <property type="evidence" value="ECO:0007669"/>
    <property type="project" value="TreeGrafter"/>
</dbReference>
<proteinExistence type="predicted"/>
<evidence type="ECO:0000259" key="1">
    <source>
        <dbReference type="Pfam" id="PF03781"/>
    </source>
</evidence>
<dbReference type="SUPFAM" id="SSF56436">
    <property type="entry name" value="C-type lectin-like"/>
    <property type="match status" value="1"/>
</dbReference>
<evidence type="ECO:0000313" key="2">
    <source>
        <dbReference type="EMBL" id="OIQ98606.1"/>
    </source>
</evidence>
<comment type="caution">
    <text evidence="2">The sequence shown here is derived from an EMBL/GenBank/DDBJ whole genome shotgun (WGS) entry which is preliminary data.</text>
</comment>
<keyword evidence="2" id="KW-0418">Kinase</keyword>
<accession>A0A1J5RRJ4</accession>
<reference evidence="2" key="1">
    <citation type="submission" date="2016-10" db="EMBL/GenBank/DDBJ databases">
        <title>Sequence of Gallionella enrichment culture.</title>
        <authorList>
            <person name="Poehlein A."/>
            <person name="Muehling M."/>
            <person name="Daniel R."/>
        </authorList>
    </citation>
    <scope>NUCLEOTIDE SEQUENCE</scope>
</reference>
<dbReference type="GO" id="GO:0004674">
    <property type="term" value="F:protein serine/threonine kinase activity"/>
    <property type="evidence" value="ECO:0007669"/>
    <property type="project" value="UniProtKB-EC"/>
</dbReference>
<dbReference type="Pfam" id="PF03781">
    <property type="entry name" value="FGE-sulfatase"/>
    <property type="match status" value="1"/>
</dbReference>
<dbReference type="PANTHER" id="PTHR23150:SF19">
    <property type="entry name" value="FORMYLGLYCINE-GENERATING ENZYME"/>
    <property type="match status" value="1"/>
</dbReference>
<sequence length="262" mass="29691">MLRYCFVLMVLISPYTWGQDSIANDGMANITAGEYRPLYLSTDSPLVSVAPFRLDKKPVTNREFLQFVSENKKWQRDVVPSLFAESGYLSHWVHSLTQYEPNSTDLEKPVIYVSWYAAQAYCQAQKKRLPTVAEWEYVAQASFIQKDGSQEKGYNQTILDWYAKAAKHSPTEVGKDEANYWGVHNMHGLIWEWTEDFNSNLISGESRGDSSVNKDLYCASGAVGAVNPSDYAAFMRYGFRSSLNAKFTLSSLGFRCAIDDND</sequence>
<keyword evidence="2" id="KW-0808">Transferase</keyword>
<organism evidence="2">
    <name type="scientific">mine drainage metagenome</name>
    <dbReference type="NCBI Taxonomy" id="410659"/>
    <lineage>
        <taxon>unclassified sequences</taxon>
        <taxon>metagenomes</taxon>
        <taxon>ecological metagenomes</taxon>
    </lineage>
</organism>
<dbReference type="EMBL" id="MLJW01000117">
    <property type="protein sequence ID" value="OIQ98606.1"/>
    <property type="molecule type" value="Genomic_DNA"/>
</dbReference>
<dbReference type="InterPro" id="IPR016187">
    <property type="entry name" value="CTDL_fold"/>
</dbReference>
<protein>
    <submittedName>
        <fullName evidence="2">Serine/threonine-protein kinase pkn1</fullName>
        <ecNumber evidence="2">2.7.11.1</ecNumber>
    </submittedName>
</protein>